<dbReference type="KEGG" id="twh:TWT_759"/>
<gene>
    <name evidence="8" type="primary">ccsB</name>
    <name evidence="8" type="ordered locus">TWT_759</name>
</gene>
<dbReference type="RefSeq" id="WP_011102769.1">
    <property type="nucleotide sequence ID" value="NC_004572.3"/>
</dbReference>
<evidence type="ECO:0000256" key="3">
    <source>
        <dbReference type="ARBA" id="ARBA00022748"/>
    </source>
</evidence>
<dbReference type="GO" id="GO:0020037">
    <property type="term" value="F:heme binding"/>
    <property type="evidence" value="ECO:0007669"/>
    <property type="project" value="InterPro"/>
</dbReference>
<feature type="transmembrane region" description="Helical" evidence="6">
    <location>
        <begin position="288"/>
        <end position="307"/>
    </location>
</feature>
<feature type="transmembrane region" description="Helical" evidence="6">
    <location>
        <begin position="259"/>
        <end position="276"/>
    </location>
</feature>
<feature type="transmembrane region" description="Helical" evidence="6">
    <location>
        <begin position="173"/>
        <end position="200"/>
    </location>
</feature>
<reference evidence="8 9" key="1">
    <citation type="journal article" date="2003" name="Genome Res.">
        <title>Tropheryma whipplei twist: a human pathogenic Actinobacteria with a reduced genome.</title>
        <authorList>
            <person name="Raoult D."/>
            <person name="Ogata H."/>
            <person name="Audic S."/>
            <person name="Robert C."/>
            <person name="Suhre K."/>
            <person name="Drancourt M."/>
            <person name="Claverie J.-M."/>
        </authorList>
    </citation>
    <scope>NUCLEOTIDE SEQUENCE [LARGE SCALE GENOMIC DNA]</scope>
    <source>
        <strain evidence="8 9">Twist</strain>
    </source>
</reference>
<dbReference type="InterPro" id="IPR017562">
    <property type="entry name" value="Cyt_c_biogenesis_CcsA"/>
</dbReference>
<keyword evidence="2 6" id="KW-0812">Transmembrane</keyword>
<dbReference type="HOGENOM" id="CLU_049710_0_1_11"/>
<feature type="transmembrane region" description="Helical" evidence="6">
    <location>
        <begin position="6"/>
        <end position="30"/>
    </location>
</feature>
<keyword evidence="5 6" id="KW-0472">Membrane</keyword>
<dbReference type="GO" id="GO:0017004">
    <property type="term" value="P:cytochrome complex assembly"/>
    <property type="evidence" value="ECO:0007669"/>
    <property type="project" value="UniProtKB-KW"/>
</dbReference>
<evidence type="ECO:0000313" key="8">
    <source>
        <dbReference type="EMBL" id="AAO44856.1"/>
    </source>
</evidence>
<feature type="transmembrane region" description="Helical" evidence="6">
    <location>
        <begin position="82"/>
        <end position="104"/>
    </location>
</feature>
<dbReference type="EMBL" id="AE014184">
    <property type="protein sequence ID" value="AAO44856.1"/>
    <property type="molecule type" value="Genomic_DNA"/>
</dbReference>
<dbReference type="PANTHER" id="PTHR30071:SF1">
    <property type="entry name" value="CYTOCHROME B_B6 PROTEIN-RELATED"/>
    <property type="match status" value="1"/>
</dbReference>
<evidence type="ECO:0000259" key="7">
    <source>
        <dbReference type="Pfam" id="PF01578"/>
    </source>
</evidence>
<evidence type="ECO:0000256" key="4">
    <source>
        <dbReference type="ARBA" id="ARBA00022989"/>
    </source>
</evidence>
<proteinExistence type="predicted"/>
<feature type="transmembrane region" description="Helical" evidence="6">
    <location>
        <begin position="139"/>
        <end position="161"/>
    </location>
</feature>
<keyword evidence="4 6" id="KW-1133">Transmembrane helix</keyword>
<feature type="transmembrane region" description="Helical" evidence="6">
    <location>
        <begin position="116"/>
        <end position="132"/>
    </location>
</feature>
<dbReference type="eggNOG" id="COG0755">
    <property type="taxonomic scope" value="Bacteria"/>
</dbReference>
<feature type="domain" description="Cytochrome c assembly protein" evidence="7">
    <location>
        <begin position="110"/>
        <end position="311"/>
    </location>
</feature>
<sequence>MDFDRYSLFFLASALPIYTLGFIAYTVAFVQSIAGVSSHSGIGNSPDTRTHNTGVAYGDANKVGTLVKVANLFGKTHKLFRVATVLSFIGVVLHGTSVILRGIAAGRVPWANMYEFALTSTFVCVLVFLSVARKVDLNFLAPFFFGLIVIFLGSGLTLVYVPISPLPPALHSYWLIIHILVAILATGFFMLGALLSGLQLSRNVFFAQSRLIPNVDFLENIAYKLNVIGFVFWSFTLVAGAIWAEKAWGRFWGWDTKEIWTFIIWILYAAYIHARATAGWRGTRSSVLSLIGFTTIIFNFTIVNVFFSGLHSYSGL</sequence>
<dbReference type="InterPro" id="IPR002541">
    <property type="entry name" value="Cyt_c_assembly"/>
</dbReference>
<dbReference type="AlphaFoldDB" id="Q83MP5"/>
<dbReference type="STRING" id="203267.TWT_759"/>
<evidence type="ECO:0000256" key="2">
    <source>
        <dbReference type="ARBA" id="ARBA00022692"/>
    </source>
</evidence>
<name>Q83MP5_TROWT</name>
<evidence type="ECO:0000313" key="9">
    <source>
        <dbReference type="Proteomes" id="UP000002200"/>
    </source>
</evidence>
<accession>Q83MP5</accession>
<dbReference type="OrthoDB" id="9814290at2"/>
<evidence type="ECO:0000256" key="5">
    <source>
        <dbReference type="ARBA" id="ARBA00023136"/>
    </source>
</evidence>
<dbReference type="Pfam" id="PF01578">
    <property type="entry name" value="Cytochrom_C_asm"/>
    <property type="match status" value="1"/>
</dbReference>
<dbReference type="PANTHER" id="PTHR30071">
    <property type="entry name" value="HEME EXPORTER PROTEIN C"/>
    <property type="match status" value="1"/>
</dbReference>
<evidence type="ECO:0000256" key="6">
    <source>
        <dbReference type="SAM" id="Phobius"/>
    </source>
</evidence>
<feature type="transmembrane region" description="Helical" evidence="6">
    <location>
        <begin position="221"/>
        <end position="244"/>
    </location>
</feature>
<dbReference type="InterPro" id="IPR045062">
    <property type="entry name" value="Cyt_c_biogenesis_CcsA/CcmC"/>
</dbReference>
<comment type="subcellular location">
    <subcellularLocation>
        <location evidence="1">Membrane</location>
        <topology evidence="1">Multi-pass membrane protein</topology>
    </subcellularLocation>
</comment>
<organism evidence="8 9">
    <name type="scientific">Tropheryma whipplei (strain Twist)</name>
    <name type="common">Whipple's bacillus</name>
    <dbReference type="NCBI Taxonomy" id="203267"/>
    <lineage>
        <taxon>Bacteria</taxon>
        <taxon>Bacillati</taxon>
        <taxon>Actinomycetota</taxon>
        <taxon>Actinomycetes</taxon>
        <taxon>Micrococcales</taxon>
        <taxon>Tropherymataceae</taxon>
        <taxon>Tropheryma</taxon>
    </lineage>
</organism>
<protein>
    <submittedName>
        <fullName evidence="8">Cytochrome c-type biogenesis protein</fullName>
    </submittedName>
</protein>
<dbReference type="GO" id="GO:0005886">
    <property type="term" value="C:plasma membrane"/>
    <property type="evidence" value="ECO:0007669"/>
    <property type="project" value="TreeGrafter"/>
</dbReference>
<keyword evidence="9" id="KW-1185">Reference proteome</keyword>
<dbReference type="NCBIfam" id="TIGR03144">
    <property type="entry name" value="cytochr_II_ccsB"/>
    <property type="match status" value="1"/>
</dbReference>
<keyword evidence="3" id="KW-0201">Cytochrome c-type biogenesis</keyword>
<dbReference type="Proteomes" id="UP000002200">
    <property type="component" value="Chromosome"/>
</dbReference>
<evidence type="ECO:0000256" key="1">
    <source>
        <dbReference type="ARBA" id="ARBA00004141"/>
    </source>
</evidence>